<reference evidence="2" key="1">
    <citation type="journal article" date="2019" name="Int. J. Syst. Evol. Microbiol.">
        <title>The Global Catalogue of Microorganisms (GCM) 10K type strain sequencing project: providing services to taxonomists for standard genome sequencing and annotation.</title>
        <authorList>
            <consortium name="The Broad Institute Genomics Platform"/>
            <consortium name="The Broad Institute Genome Sequencing Center for Infectious Disease"/>
            <person name="Wu L."/>
            <person name="Ma J."/>
        </authorList>
    </citation>
    <scope>NUCLEOTIDE SEQUENCE [LARGE SCALE GENOMIC DNA]</scope>
    <source>
        <strain evidence="2">CECT 7798</strain>
    </source>
</reference>
<dbReference type="RefSeq" id="WP_290302093.1">
    <property type="nucleotide sequence ID" value="NZ_JAUFQR010000003.1"/>
</dbReference>
<accession>A0ABV7XSE2</accession>
<evidence type="ECO:0000313" key="1">
    <source>
        <dbReference type="EMBL" id="MFC3754840.1"/>
    </source>
</evidence>
<dbReference type="EMBL" id="JBHRYO010000001">
    <property type="protein sequence ID" value="MFC3754840.1"/>
    <property type="molecule type" value="Genomic_DNA"/>
</dbReference>
<comment type="caution">
    <text evidence="1">The sequence shown here is derived from an EMBL/GenBank/DDBJ whole genome shotgun (WGS) entry which is preliminary data.</text>
</comment>
<organism evidence="1 2">
    <name type="scientific">Chryseobacterium tructae</name>
    <dbReference type="NCBI Taxonomy" id="1037380"/>
    <lineage>
        <taxon>Bacteria</taxon>
        <taxon>Pseudomonadati</taxon>
        <taxon>Bacteroidota</taxon>
        <taxon>Flavobacteriia</taxon>
        <taxon>Flavobacteriales</taxon>
        <taxon>Weeksellaceae</taxon>
        <taxon>Chryseobacterium group</taxon>
        <taxon>Chryseobacterium</taxon>
    </lineage>
</organism>
<protein>
    <recommendedName>
        <fullName evidence="3">TonB C-terminal domain-containing protein</fullName>
    </recommendedName>
</protein>
<gene>
    <name evidence="1" type="ORF">ACFONJ_02465</name>
</gene>
<proteinExistence type="predicted"/>
<evidence type="ECO:0008006" key="3">
    <source>
        <dbReference type="Google" id="ProtNLM"/>
    </source>
</evidence>
<dbReference type="Proteomes" id="UP001595735">
    <property type="component" value="Unassembled WGS sequence"/>
</dbReference>
<sequence>MNKLALLLFFIPFSYLYSQDTPPSGAPPPSVPLSQQKIDPEMVIHTKVDQKAKIKQKNYWVFFDYSVYDGEKMPTDNNFKLSFVSEMDGSISRIEIKNPIDSNTKGELMRCMKNFSITKAFEPAILNGQKVRSLVKYTVVFDFPNSTYKFIEE</sequence>
<evidence type="ECO:0000313" key="2">
    <source>
        <dbReference type="Proteomes" id="UP001595735"/>
    </source>
</evidence>
<keyword evidence="2" id="KW-1185">Reference proteome</keyword>
<name>A0ABV7XSE2_9FLAO</name>